<gene>
    <name evidence="1" type="ORF">AMORRO_LOCUS17955</name>
</gene>
<dbReference type="EMBL" id="CAJVPV010059303">
    <property type="protein sequence ID" value="CAG8788744.1"/>
    <property type="molecule type" value="Genomic_DNA"/>
</dbReference>
<proteinExistence type="predicted"/>
<keyword evidence="2" id="KW-1185">Reference proteome</keyword>
<organism evidence="1 2">
    <name type="scientific">Acaulospora morrowiae</name>
    <dbReference type="NCBI Taxonomy" id="94023"/>
    <lineage>
        <taxon>Eukaryota</taxon>
        <taxon>Fungi</taxon>
        <taxon>Fungi incertae sedis</taxon>
        <taxon>Mucoromycota</taxon>
        <taxon>Glomeromycotina</taxon>
        <taxon>Glomeromycetes</taxon>
        <taxon>Diversisporales</taxon>
        <taxon>Acaulosporaceae</taxon>
        <taxon>Acaulospora</taxon>
    </lineage>
</organism>
<feature type="non-terminal residue" evidence="1">
    <location>
        <position position="52"/>
    </location>
</feature>
<reference evidence="1" key="1">
    <citation type="submission" date="2021-06" db="EMBL/GenBank/DDBJ databases">
        <authorList>
            <person name="Kallberg Y."/>
            <person name="Tangrot J."/>
            <person name="Rosling A."/>
        </authorList>
    </citation>
    <scope>NUCLEOTIDE SEQUENCE</scope>
    <source>
        <strain evidence="1">CL551</strain>
    </source>
</reference>
<name>A0A9N9JMC8_9GLOM</name>
<comment type="caution">
    <text evidence="1">The sequence shown here is derived from an EMBL/GenBank/DDBJ whole genome shotgun (WGS) entry which is preliminary data.</text>
</comment>
<feature type="non-terminal residue" evidence="1">
    <location>
        <position position="1"/>
    </location>
</feature>
<dbReference type="Proteomes" id="UP000789342">
    <property type="component" value="Unassembled WGS sequence"/>
</dbReference>
<evidence type="ECO:0000313" key="2">
    <source>
        <dbReference type="Proteomes" id="UP000789342"/>
    </source>
</evidence>
<dbReference type="AlphaFoldDB" id="A0A9N9JMC8"/>
<accession>A0A9N9JMC8</accession>
<sequence length="52" mass="6136">QYTYIQNSFNEGDFPVFDGQSQEYIGFGDYDYNNQMTSLNYSVAPEDQYPQF</sequence>
<protein>
    <submittedName>
        <fullName evidence="1">15908_t:CDS:1</fullName>
    </submittedName>
</protein>
<evidence type="ECO:0000313" key="1">
    <source>
        <dbReference type="EMBL" id="CAG8788744.1"/>
    </source>
</evidence>